<gene>
    <name evidence="4" type="ORF">GCM10010832_01460</name>
</gene>
<dbReference type="PANTHER" id="PTHR30576">
    <property type="entry name" value="COLANIC BIOSYNTHESIS UDP-GLUCOSE LIPID CARRIER TRANSFERASE"/>
    <property type="match status" value="1"/>
</dbReference>
<evidence type="ECO:0000256" key="1">
    <source>
        <dbReference type="ARBA" id="ARBA00006464"/>
    </source>
</evidence>
<dbReference type="EMBL" id="BMGM01000001">
    <property type="protein sequence ID" value="GGE24482.1"/>
    <property type="molecule type" value="Genomic_DNA"/>
</dbReference>
<dbReference type="Pfam" id="PF02397">
    <property type="entry name" value="Bac_transf"/>
    <property type="match status" value="1"/>
</dbReference>
<protein>
    <recommendedName>
        <fullName evidence="3">Bacterial sugar transferase domain-containing protein</fullName>
    </recommendedName>
</protein>
<name>A0ABQ1SE87_9FLAO</name>
<dbReference type="PANTHER" id="PTHR30576:SF20">
    <property type="entry name" value="QUINOVOSAMINEPHOSPHOTRANSFERAE-RELATED"/>
    <property type="match status" value="1"/>
</dbReference>
<keyword evidence="2" id="KW-0812">Transmembrane</keyword>
<keyword evidence="2" id="KW-1133">Transmembrane helix</keyword>
<comment type="similarity">
    <text evidence="1">Belongs to the bacterial sugar transferase family.</text>
</comment>
<feature type="transmembrane region" description="Helical" evidence="2">
    <location>
        <begin position="47"/>
        <end position="71"/>
    </location>
</feature>
<sequence length="222" mass="26050">MYSVFKFYKLIIKIKHKLTKTSQVFNLLLNLQVKFMYVHFFKPAFDFLVAFLALILLFPLLFLVVIILIYIHSGNPIFTQKRIGQNAKVFTIYKFKTITQSGITTFFLQKLRNYKIDELPQLLNILKFEMSLVGPRPDIPGYYDQLPHQYKPILDLKPGITGYASLAFANEEALLKKQTNPLKYNDEVIFPEKLKLNLQYREKISFAVDLQIIFKTLLLPFQ</sequence>
<evidence type="ECO:0000313" key="4">
    <source>
        <dbReference type="EMBL" id="GGE24482.1"/>
    </source>
</evidence>
<feature type="domain" description="Bacterial sugar transferase" evidence="3">
    <location>
        <begin position="42"/>
        <end position="218"/>
    </location>
</feature>
<organism evidence="4 5">
    <name type="scientific">Psychroflexus planctonicus</name>
    <dbReference type="NCBI Taxonomy" id="1526575"/>
    <lineage>
        <taxon>Bacteria</taxon>
        <taxon>Pseudomonadati</taxon>
        <taxon>Bacteroidota</taxon>
        <taxon>Flavobacteriia</taxon>
        <taxon>Flavobacteriales</taxon>
        <taxon>Flavobacteriaceae</taxon>
        <taxon>Psychroflexus</taxon>
    </lineage>
</organism>
<evidence type="ECO:0000259" key="3">
    <source>
        <dbReference type="Pfam" id="PF02397"/>
    </source>
</evidence>
<dbReference type="Proteomes" id="UP000599179">
    <property type="component" value="Unassembled WGS sequence"/>
</dbReference>
<keyword evidence="2" id="KW-0472">Membrane</keyword>
<keyword evidence="5" id="KW-1185">Reference proteome</keyword>
<evidence type="ECO:0000256" key="2">
    <source>
        <dbReference type="SAM" id="Phobius"/>
    </source>
</evidence>
<accession>A0ABQ1SE87</accession>
<proteinExistence type="inferred from homology"/>
<comment type="caution">
    <text evidence="4">The sequence shown here is derived from an EMBL/GenBank/DDBJ whole genome shotgun (WGS) entry which is preliminary data.</text>
</comment>
<evidence type="ECO:0000313" key="5">
    <source>
        <dbReference type="Proteomes" id="UP000599179"/>
    </source>
</evidence>
<dbReference type="InterPro" id="IPR003362">
    <property type="entry name" value="Bact_transf"/>
</dbReference>
<reference evidence="5" key="1">
    <citation type="journal article" date="2019" name="Int. J. Syst. Evol. Microbiol.">
        <title>The Global Catalogue of Microorganisms (GCM) 10K type strain sequencing project: providing services to taxonomists for standard genome sequencing and annotation.</title>
        <authorList>
            <consortium name="The Broad Institute Genomics Platform"/>
            <consortium name="The Broad Institute Genome Sequencing Center for Infectious Disease"/>
            <person name="Wu L."/>
            <person name="Ma J."/>
        </authorList>
    </citation>
    <scope>NUCLEOTIDE SEQUENCE [LARGE SCALE GENOMIC DNA]</scope>
    <source>
        <strain evidence="5">CGMCC 1.12931</strain>
    </source>
</reference>